<dbReference type="InterPro" id="IPR002146">
    <property type="entry name" value="ATP_synth_b/b'su_bac/chlpt"/>
</dbReference>
<evidence type="ECO:0000256" key="12">
    <source>
        <dbReference type="HAMAP-Rule" id="MF_01398"/>
    </source>
</evidence>
<dbReference type="Proteomes" id="UP000199228">
    <property type="component" value="Unassembled WGS sequence"/>
</dbReference>
<dbReference type="Gene3D" id="6.10.250.1580">
    <property type="match status" value="1"/>
</dbReference>
<evidence type="ECO:0000256" key="14">
    <source>
        <dbReference type="SAM" id="Coils"/>
    </source>
</evidence>
<keyword evidence="9 12" id="KW-0066">ATP synthesis</keyword>
<keyword evidence="5 12" id="KW-0375">Hydrogen ion transport</keyword>
<comment type="subcellular location">
    <subcellularLocation>
        <location evidence="12">Cell membrane</location>
        <topology evidence="12">Single-pass membrane protein</topology>
    </subcellularLocation>
    <subcellularLocation>
        <location evidence="11">Endomembrane system</location>
        <topology evidence="11">Single-pass membrane protein</topology>
    </subcellularLocation>
</comment>
<comment type="similarity">
    <text evidence="1 12 13">Belongs to the ATPase B chain family.</text>
</comment>
<dbReference type="GO" id="GO:0046961">
    <property type="term" value="F:proton-transporting ATPase activity, rotational mechanism"/>
    <property type="evidence" value="ECO:0007669"/>
    <property type="project" value="TreeGrafter"/>
</dbReference>
<keyword evidence="12" id="KW-1003">Cell membrane</keyword>
<dbReference type="CDD" id="cd06503">
    <property type="entry name" value="ATP-synt_Fo_b"/>
    <property type="match status" value="1"/>
</dbReference>
<dbReference type="PANTHER" id="PTHR33445:SF2">
    <property type="entry name" value="ATP SYNTHASE SUBUNIT B', CHLOROPLASTIC"/>
    <property type="match status" value="1"/>
</dbReference>
<name>A0A1G6CIB7_EUBOX</name>
<dbReference type="AlphaFoldDB" id="A0A1G6CIB7"/>
<evidence type="ECO:0000313" key="15">
    <source>
        <dbReference type="EMBL" id="SDB32624.1"/>
    </source>
</evidence>
<dbReference type="NCBIfam" id="TIGR01144">
    <property type="entry name" value="ATP_synt_b"/>
    <property type="match status" value="1"/>
</dbReference>
<evidence type="ECO:0000256" key="13">
    <source>
        <dbReference type="RuleBase" id="RU003848"/>
    </source>
</evidence>
<dbReference type="GO" id="GO:0045259">
    <property type="term" value="C:proton-transporting ATP synthase complex"/>
    <property type="evidence" value="ECO:0007669"/>
    <property type="project" value="UniProtKB-KW"/>
</dbReference>
<keyword evidence="7 12" id="KW-0406">Ion transport</keyword>
<comment type="function">
    <text evidence="12">Component of the F(0) channel, it forms part of the peripheral stalk, linking F(1) to F(0).</text>
</comment>
<evidence type="ECO:0000256" key="1">
    <source>
        <dbReference type="ARBA" id="ARBA00005513"/>
    </source>
</evidence>
<evidence type="ECO:0000256" key="4">
    <source>
        <dbReference type="ARBA" id="ARBA00022692"/>
    </source>
</evidence>
<evidence type="ECO:0000256" key="10">
    <source>
        <dbReference type="ARBA" id="ARBA00025198"/>
    </source>
</evidence>
<feature type="transmembrane region" description="Helical" evidence="12">
    <location>
        <begin position="6"/>
        <end position="27"/>
    </location>
</feature>
<evidence type="ECO:0000256" key="2">
    <source>
        <dbReference type="ARBA" id="ARBA00022448"/>
    </source>
</evidence>
<feature type="coiled-coil region" evidence="14">
    <location>
        <begin position="48"/>
        <end position="116"/>
    </location>
</feature>
<dbReference type="RefSeq" id="WP_090174610.1">
    <property type="nucleotide sequence ID" value="NZ_FMXR01000020.1"/>
</dbReference>
<keyword evidence="6 12" id="KW-1133">Transmembrane helix</keyword>
<sequence>MLRIDANIIWTIVNLIIFFLLIRIFLFKPIMKVIKEREELIQGQFDEAQKAQTQADALKMQYEDALHDAKEESAQIIESARVRAKAQSEEIVANAHEQADKMMKQTQADVERRKEQALSEVEGQIASLAVTAAMKIMTEATGEQTDEEIYQKYLNKVGEISDTSSN</sequence>
<dbReference type="EMBL" id="FMXR01000020">
    <property type="protein sequence ID" value="SDB32624.1"/>
    <property type="molecule type" value="Genomic_DNA"/>
</dbReference>
<comment type="subunit">
    <text evidence="12">F-type ATPases have 2 components, F(1) - the catalytic core - and F(0) - the membrane proton channel. F(1) has five subunits: alpha(3), beta(3), gamma(1), delta(1), epsilon(1). F(0) has three main subunits: a(1), b(2) and c(10-14). The alpha and beta chains form an alternating ring which encloses part of the gamma chain. F(1) is attached to F(0) by a central stalk formed by the gamma and epsilon chains, while a peripheral stalk is formed by the delta and b chains.</text>
</comment>
<dbReference type="GO" id="GO:0005886">
    <property type="term" value="C:plasma membrane"/>
    <property type="evidence" value="ECO:0007669"/>
    <property type="project" value="UniProtKB-SubCell"/>
</dbReference>
<evidence type="ECO:0000256" key="11">
    <source>
        <dbReference type="ARBA" id="ARBA00037847"/>
    </source>
</evidence>
<proteinExistence type="inferred from homology"/>
<accession>A0A1G6CIB7</accession>
<keyword evidence="16" id="KW-1185">Reference proteome</keyword>
<evidence type="ECO:0000256" key="7">
    <source>
        <dbReference type="ARBA" id="ARBA00023065"/>
    </source>
</evidence>
<dbReference type="PANTHER" id="PTHR33445">
    <property type="entry name" value="ATP SYNTHASE SUBUNIT B', CHLOROPLASTIC"/>
    <property type="match status" value="1"/>
</dbReference>
<dbReference type="OrthoDB" id="1770883at2"/>
<keyword evidence="14" id="KW-0175">Coiled coil</keyword>
<keyword evidence="2 12" id="KW-0813">Transport</keyword>
<dbReference type="HAMAP" id="MF_01398">
    <property type="entry name" value="ATP_synth_b_bprime"/>
    <property type="match status" value="1"/>
</dbReference>
<protein>
    <recommendedName>
        <fullName evidence="12">ATP synthase subunit b</fullName>
    </recommendedName>
    <alternativeName>
        <fullName evidence="12">ATP synthase F(0) sector subunit b</fullName>
    </alternativeName>
    <alternativeName>
        <fullName evidence="12">ATPase subunit I</fullName>
    </alternativeName>
    <alternativeName>
        <fullName evidence="12">F-type ATPase subunit b</fullName>
        <shortName evidence="12">F-ATPase subunit b</shortName>
    </alternativeName>
</protein>
<evidence type="ECO:0000256" key="8">
    <source>
        <dbReference type="ARBA" id="ARBA00023136"/>
    </source>
</evidence>
<dbReference type="InterPro" id="IPR028987">
    <property type="entry name" value="ATP_synth_B-like_membr_sf"/>
</dbReference>
<evidence type="ECO:0000313" key="16">
    <source>
        <dbReference type="Proteomes" id="UP000199228"/>
    </source>
</evidence>
<gene>
    <name evidence="12" type="primary">atpF</name>
    <name evidence="15" type="ORF">SAMN02910417_02415</name>
</gene>
<organism evidence="15 16">
    <name type="scientific">Eubacterium oxidoreducens</name>
    <dbReference type="NCBI Taxonomy" id="1732"/>
    <lineage>
        <taxon>Bacteria</taxon>
        <taxon>Bacillati</taxon>
        <taxon>Bacillota</taxon>
        <taxon>Clostridia</taxon>
        <taxon>Eubacteriales</taxon>
        <taxon>Eubacteriaceae</taxon>
        <taxon>Eubacterium</taxon>
    </lineage>
</organism>
<dbReference type="InterPro" id="IPR050059">
    <property type="entry name" value="ATP_synthase_B_chain"/>
</dbReference>
<dbReference type="GO" id="GO:0046933">
    <property type="term" value="F:proton-transporting ATP synthase activity, rotational mechanism"/>
    <property type="evidence" value="ECO:0007669"/>
    <property type="project" value="UniProtKB-UniRule"/>
</dbReference>
<dbReference type="GO" id="GO:0012505">
    <property type="term" value="C:endomembrane system"/>
    <property type="evidence" value="ECO:0007669"/>
    <property type="project" value="UniProtKB-SubCell"/>
</dbReference>
<evidence type="ECO:0000256" key="5">
    <source>
        <dbReference type="ARBA" id="ARBA00022781"/>
    </source>
</evidence>
<dbReference type="SUPFAM" id="SSF81573">
    <property type="entry name" value="F1F0 ATP synthase subunit B, membrane domain"/>
    <property type="match status" value="1"/>
</dbReference>
<evidence type="ECO:0000256" key="3">
    <source>
        <dbReference type="ARBA" id="ARBA00022547"/>
    </source>
</evidence>
<evidence type="ECO:0000256" key="6">
    <source>
        <dbReference type="ARBA" id="ARBA00022989"/>
    </source>
</evidence>
<comment type="function">
    <text evidence="10 12">F(1)F(0) ATP synthase produces ATP from ADP in the presence of a proton or sodium gradient. F-type ATPases consist of two structural domains, F(1) containing the extramembraneous catalytic core and F(0) containing the membrane proton channel, linked together by a central stalk and a peripheral stalk. During catalysis, ATP synthesis in the catalytic domain of F(1) is coupled via a rotary mechanism of the central stalk subunits to proton translocation.</text>
</comment>
<keyword evidence="8 12" id="KW-0472">Membrane</keyword>
<keyword evidence="4 12" id="KW-0812">Transmembrane</keyword>
<keyword evidence="3 12" id="KW-0138">CF(0)</keyword>
<dbReference type="Pfam" id="PF00430">
    <property type="entry name" value="ATP-synt_B"/>
    <property type="match status" value="1"/>
</dbReference>
<evidence type="ECO:0000256" key="9">
    <source>
        <dbReference type="ARBA" id="ARBA00023310"/>
    </source>
</evidence>
<dbReference type="STRING" id="1732.SAMN02910417_02415"/>
<dbReference type="InterPro" id="IPR005864">
    <property type="entry name" value="ATP_synth_F0_bsu_bac"/>
</dbReference>
<reference evidence="15 16" key="1">
    <citation type="submission" date="2016-10" db="EMBL/GenBank/DDBJ databases">
        <authorList>
            <person name="de Groot N.N."/>
        </authorList>
    </citation>
    <scope>NUCLEOTIDE SEQUENCE [LARGE SCALE GENOMIC DNA]</scope>
    <source>
        <strain evidence="15 16">DSM 3217</strain>
    </source>
</reference>